<evidence type="ECO:0000313" key="1">
    <source>
        <dbReference type="EMBL" id="JAH01312.1"/>
    </source>
</evidence>
<protein>
    <submittedName>
        <fullName evidence="1">Uncharacterized protein</fullName>
    </submittedName>
</protein>
<reference evidence="1" key="2">
    <citation type="journal article" date="2015" name="Fish Shellfish Immunol.">
        <title>Early steps in the European eel (Anguilla anguilla)-Vibrio vulnificus interaction in the gills: Role of the RtxA13 toxin.</title>
        <authorList>
            <person name="Callol A."/>
            <person name="Pajuelo D."/>
            <person name="Ebbesson L."/>
            <person name="Teles M."/>
            <person name="MacKenzie S."/>
            <person name="Amaro C."/>
        </authorList>
    </citation>
    <scope>NUCLEOTIDE SEQUENCE</scope>
</reference>
<proteinExistence type="predicted"/>
<reference evidence="1" key="1">
    <citation type="submission" date="2014-11" db="EMBL/GenBank/DDBJ databases">
        <authorList>
            <person name="Amaro Gonzalez C."/>
        </authorList>
    </citation>
    <scope>NUCLEOTIDE SEQUENCE</scope>
</reference>
<dbReference type="EMBL" id="GBXM01086144">
    <property type="protein sequence ID" value="JAH22433.1"/>
    <property type="molecule type" value="Transcribed_RNA"/>
</dbReference>
<dbReference type="EMBL" id="GBXM01107265">
    <property type="protein sequence ID" value="JAH01312.1"/>
    <property type="molecule type" value="Transcribed_RNA"/>
</dbReference>
<accession>A0A0E9PAN0</accession>
<organism evidence="1">
    <name type="scientific">Anguilla anguilla</name>
    <name type="common">European freshwater eel</name>
    <name type="synonym">Muraena anguilla</name>
    <dbReference type="NCBI Taxonomy" id="7936"/>
    <lineage>
        <taxon>Eukaryota</taxon>
        <taxon>Metazoa</taxon>
        <taxon>Chordata</taxon>
        <taxon>Craniata</taxon>
        <taxon>Vertebrata</taxon>
        <taxon>Euteleostomi</taxon>
        <taxon>Actinopterygii</taxon>
        <taxon>Neopterygii</taxon>
        <taxon>Teleostei</taxon>
        <taxon>Anguilliformes</taxon>
        <taxon>Anguillidae</taxon>
        <taxon>Anguilla</taxon>
    </lineage>
</organism>
<dbReference type="AlphaFoldDB" id="A0A0E9PAN0"/>
<sequence length="18" mass="2076">MTQLPSQLLYVGNENKLK</sequence>
<name>A0A0E9PAN0_ANGAN</name>